<evidence type="ECO:0000256" key="3">
    <source>
        <dbReference type="ARBA" id="ARBA00022475"/>
    </source>
</evidence>
<dbReference type="GO" id="GO:1903806">
    <property type="term" value="P:L-isoleucine import across plasma membrane"/>
    <property type="evidence" value="ECO:0007669"/>
    <property type="project" value="TreeGrafter"/>
</dbReference>
<feature type="transmembrane region" description="Helical" evidence="10">
    <location>
        <begin position="172"/>
        <end position="197"/>
    </location>
</feature>
<evidence type="ECO:0000313" key="12">
    <source>
        <dbReference type="Proteomes" id="UP000000374"/>
    </source>
</evidence>
<dbReference type="GO" id="GO:0015192">
    <property type="term" value="F:L-phenylalanine transmembrane transporter activity"/>
    <property type="evidence" value="ECO:0007669"/>
    <property type="project" value="TreeGrafter"/>
</dbReference>
<evidence type="ECO:0000313" key="11">
    <source>
        <dbReference type="EMBL" id="ABM58734.1"/>
    </source>
</evidence>
<dbReference type="PANTHER" id="PTHR11795:SF371">
    <property type="entry name" value="HIGH-AFFINITY BRANCHED-CHAIN AMINO ACID TRANSPORT SYSTEM PERMEASE PROTEIN LIVH"/>
    <property type="match status" value="1"/>
</dbReference>
<dbReference type="GO" id="GO:0015190">
    <property type="term" value="F:L-leucine transmembrane transporter activity"/>
    <property type="evidence" value="ECO:0007669"/>
    <property type="project" value="TreeGrafter"/>
</dbReference>
<dbReference type="STRING" id="391735.Veis_3001"/>
<keyword evidence="3" id="KW-1003">Cell membrane</keyword>
<keyword evidence="7 10" id="KW-1133">Transmembrane helix</keyword>
<feature type="transmembrane region" description="Helical" evidence="10">
    <location>
        <begin position="300"/>
        <end position="324"/>
    </location>
</feature>
<evidence type="ECO:0000256" key="5">
    <source>
        <dbReference type="ARBA" id="ARBA00022692"/>
    </source>
</evidence>
<dbReference type="GO" id="GO:0042941">
    <property type="term" value="P:D-alanine transmembrane transport"/>
    <property type="evidence" value="ECO:0007669"/>
    <property type="project" value="TreeGrafter"/>
</dbReference>
<proteinExistence type="inferred from homology"/>
<keyword evidence="12" id="KW-1185">Reference proteome</keyword>
<dbReference type="GO" id="GO:0005304">
    <property type="term" value="F:L-valine transmembrane transporter activity"/>
    <property type="evidence" value="ECO:0007669"/>
    <property type="project" value="TreeGrafter"/>
</dbReference>
<evidence type="ECO:0000256" key="2">
    <source>
        <dbReference type="ARBA" id="ARBA00022448"/>
    </source>
</evidence>
<gene>
    <name evidence="11" type="ordered locus">Veis_3001</name>
</gene>
<sequence>MGRAGRWLDMGEYVGEAGHDTNKATKDFSMDILLQQIINGLVLGSMYALIALGYTMVYGIIQLINFAHGEVLMIGALTSWSCIGMMQAALPMAPGWVLLLLATISAATVAAALNFTIEKVAYRPLRNSPRLAPLITAIGMSILLQTLAMIIWKPNYKSYPTLLPSTPFEIGGAYITPTQILILGVTVLALASLMYLVNHTNLGRAMRATAENPRVAALMGVKPDMVISATFIIGAVLAAVAGIMHASNYGTVQHTMGFLPGLKAFTAAVFGGIGNLAGAVLGGILLGLIEAIGAGYIGTLTGGLLGSNYTDIFAFVVLIVILTLRPSGLLGERVADRA</sequence>
<keyword evidence="2" id="KW-0813">Transport</keyword>
<accession>A1WM77</accession>
<dbReference type="GO" id="GO:0015188">
    <property type="term" value="F:L-isoleucine transmembrane transporter activity"/>
    <property type="evidence" value="ECO:0007669"/>
    <property type="project" value="TreeGrafter"/>
</dbReference>
<evidence type="ECO:0000256" key="10">
    <source>
        <dbReference type="SAM" id="Phobius"/>
    </source>
</evidence>
<comment type="similarity">
    <text evidence="9">Belongs to the binding-protein-dependent transport system permease family. LivHM subfamily.</text>
</comment>
<keyword evidence="8 10" id="KW-0472">Membrane</keyword>
<keyword evidence="4" id="KW-0997">Cell inner membrane</keyword>
<dbReference type="CDD" id="cd06582">
    <property type="entry name" value="TM_PBP1_LivH_like"/>
    <property type="match status" value="1"/>
</dbReference>
<evidence type="ECO:0000256" key="9">
    <source>
        <dbReference type="ARBA" id="ARBA00037998"/>
    </source>
</evidence>
<dbReference type="EMBL" id="CP000542">
    <property type="protein sequence ID" value="ABM58734.1"/>
    <property type="molecule type" value="Genomic_DNA"/>
</dbReference>
<dbReference type="Pfam" id="PF02653">
    <property type="entry name" value="BPD_transp_2"/>
    <property type="match status" value="1"/>
</dbReference>
<dbReference type="KEGG" id="vei:Veis_3001"/>
<dbReference type="AlphaFoldDB" id="A1WM77"/>
<dbReference type="eggNOG" id="COG0559">
    <property type="taxonomic scope" value="Bacteria"/>
</dbReference>
<dbReference type="InterPro" id="IPR001851">
    <property type="entry name" value="ABC_transp_permease"/>
</dbReference>
<evidence type="ECO:0000256" key="1">
    <source>
        <dbReference type="ARBA" id="ARBA00004651"/>
    </source>
</evidence>
<keyword evidence="6" id="KW-0029">Amino-acid transport</keyword>
<evidence type="ECO:0000256" key="6">
    <source>
        <dbReference type="ARBA" id="ARBA00022970"/>
    </source>
</evidence>
<feature type="transmembrane region" description="Helical" evidence="10">
    <location>
        <begin position="129"/>
        <end position="152"/>
    </location>
</feature>
<dbReference type="GO" id="GO:0015808">
    <property type="term" value="P:L-alanine transport"/>
    <property type="evidence" value="ECO:0007669"/>
    <property type="project" value="TreeGrafter"/>
</dbReference>
<dbReference type="PANTHER" id="PTHR11795">
    <property type="entry name" value="BRANCHED-CHAIN AMINO ACID TRANSPORT SYSTEM PERMEASE PROTEIN LIVH"/>
    <property type="match status" value="1"/>
</dbReference>
<organism evidence="11 12">
    <name type="scientific">Verminephrobacter eiseniae (strain EF01-2)</name>
    <dbReference type="NCBI Taxonomy" id="391735"/>
    <lineage>
        <taxon>Bacteria</taxon>
        <taxon>Pseudomonadati</taxon>
        <taxon>Pseudomonadota</taxon>
        <taxon>Betaproteobacteria</taxon>
        <taxon>Burkholderiales</taxon>
        <taxon>Comamonadaceae</taxon>
        <taxon>Verminephrobacter</taxon>
    </lineage>
</organism>
<evidence type="ECO:0000256" key="8">
    <source>
        <dbReference type="ARBA" id="ARBA00023136"/>
    </source>
</evidence>
<name>A1WM77_VEREI</name>
<feature type="transmembrane region" description="Helical" evidence="10">
    <location>
        <begin position="264"/>
        <end position="288"/>
    </location>
</feature>
<feature type="transmembrane region" description="Helical" evidence="10">
    <location>
        <begin position="96"/>
        <end position="117"/>
    </location>
</feature>
<keyword evidence="5 10" id="KW-0812">Transmembrane</keyword>
<dbReference type="Proteomes" id="UP000000374">
    <property type="component" value="Chromosome"/>
</dbReference>
<dbReference type="InterPro" id="IPR052157">
    <property type="entry name" value="BCAA_transport_permease"/>
</dbReference>
<feature type="transmembrane region" description="Helical" evidence="10">
    <location>
        <begin position="225"/>
        <end position="244"/>
    </location>
</feature>
<reference evidence="12" key="1">
    <citation type="submission" date="2006-12" db="EMBL/GenBank/DDBJ databases">
        <title>Complete sequence of chromosome 1 of Verminephrobacter eiseniae EF01-2.</title>
        <authorList>
            <person name="Copeland A."/>
            <person name="Lucas S."/>
            <person name="Lapidus A."/>
            <person name="Barry K."/>
            <person name="Detter J.C."/>
            <person name="Glavina del Rio T."/>
            <person name="Dalin E."/>
            <person name="Tice H."/>
            <person name="Pitluck S."/>
            <person name="Chertkov O."/>
            <person name="Brettin T."/>
            <person name="Bruce D."/>
            <person name="Han C."/>
            <person name="Tapia R."/>
            <person name="Gilna P."/>
            <person name="Schmutz J."/>
            <person name="Larimer F."/>
            <person name="Land M."/>
            <person name="Hauser L."/>
            <person name="Kyrpides N."/>
            <person name="Kim E."/>
            <person name="Stahl D."/>
            <person name="Richardson P."/>
        </authorList>
    </citation>
    <scope>NUCLEOTIDE SEQUENCE [LARGE SCALE GENOMIC DNA]</scope>
    <source>
        <strain evidence="12">EF01-2</strain>
    </source>
</reference>
<dbReference type="HOGENOM" id="CLU_039929_3_0_4"/>
<feature type="transmembrane region" description="Helical" evidence="10">
    <location>
        <begin position="37"/>
        <end position="59"/>
    </location>
</feature>
<evidence type="ECO:0000256" key="7">
    <source>
        <dbReference type="ARBA" id="ARBA00022989"/>
    </source>
</evidence>
<protein>
    <submittedName>
        <fullName evidence="11">Inner-membrane translocator</fullName>
    </submittedName>
</protein>
<dbReference type="GO" id="GO:0005886">
    <property type="term" value="C:plasma membrane"/>
    <property type="evidence" value="ECO:0007669"/>
    <property type="project" value="UniProtKB-SubCell"/>
</dbReference>
<evidence type="ECO:0000256" key="4">
    <source>
        <dbReference type="ARBA" id="ARBA00022519"/>
    </source>
</evidence>
<comment type="subcellular location">
    <subcellularLocation>
        <location evidence="1">Cell membrane</location>
        <topology evidence="1">Multi-pass membrane protein</topology>
    </subcellularLocation>
</comment>